<dbReference type="EnsemblPlants" id="AET5Gv20629600.21">
    <property type="protein sequence ID" value="AET5Gv20629600.21"/>
    <property type="gene ID" value="AET5Gv20629600"/>
</dbReference>
<sequence length="160" mass="18407">MLSIIRSSRRLTLAAVPSLHPECPDAPSHHSFPRGSVTMDHGAKSRPRRRCRVEEGGSRRGVELGRRPHGRSREHARAALSLLRCRCAVVRKPGVRLVGFDPEFLLSIYEQVYLELEEHILITLWFYLLWLVYLLQLMAFSSMEPAAGWGAPRKLWRRLK</sequence>
<reference evidence="4" key="1">
    <citation type="journal article" date="2014" name="Science">
        <title>Ancient hybridizations among the ancestral genomes of bread wheat.</title>
        <authorList>
            <consortium name="International Wheat Genome Sequencing Consortium,"/>
            <person name="Marcussen T."/>
            <person name="Sandve S.R."/>
            <person name="Heier L."/>
            <person name="Spannagl M."/>
            <person name="Pfeifer M."/>
            <person name="Jakobsen K.S."/>
            <person name="Wulff B.B."/>
            <person name="Steuernagel B."/>
            <person name="Mayer K.F."/>
            <person name="Olsen O.A."/>
        </authorList>
    </citation>
    <scope>NUCLEOTIDE SEQUENCE [LARGE SCALE GENOMIC DNA]</scope>
    <source>
        <strain evidence="4">cv. AL8/78</strain>
    </source>
</reference>
<evidence type="ECO:0000256" key="2">
    <source>
        <dbReference type="SAM" id="Phobius"/>
    </source>
</evidence>
<reference evidence="3" key="3">
    <citation type="journal article" date="2017" name="Nature">
        <title>Genome sequence of the progenitor of the wheat D genome Aegilops tauschii.</title>
        <authorList>
            <person name="Luo M.C."/>
            <person name="Gu Y.Q."/>
            <person name="Puiu D."/>
            <person name="Wang H."/>
            <person name="Twardziok S.O."/>
            <person name="Deal K.R."/>
            <person name="Huo N."/>
            <person name="Zhu T."/>
            <person name="Wang L."/>
            <person name="Wang Y."/>
            <person name="McGuire P.E."/>
            <person name="Liu S."/>
            <person name="Long H."/>
            <person name="Ramasamy R.K."/>
            <person name="Rodriguez J.C."/>
            <person name="Van S.L."/>
            <person name="Yuan L."/>
            <person name="Wang Z."/>
            <person name="Xia Z."/>
            <person name="Xiao L."/>
            <person name="Anderson O.D."/>
            <person name="Ouyang S."/>
            <person name="Liang Y."/>
            <person name="Zimin A.V."/>
            <person name="Pertea G."/>
            <person name="Qi P."/>
            <person name="Bennetzen J.L."/>
            <person name="Dai X."/>
            <person name="Dawson M.W."/>
            <person name="Muller H.G."/>
            <person name="Kugler K."/>
            <person name="Rivarola-Duarte L."/>
            <person name="Spannagl M."/>
            <person name="Mayer K.F.X."/>
            <person name="Lu F.H."/>
            <person name="Bevan M.W."/>
            <person name="Leroy P."/>
            <person name="Li P."/>
            <person name="You F.M."/>
            <person name="Sun Q."/>
            <person name="Liu Z."/>
            <person name="Lyons E."/>
            <person name="Wicker T."/>
            <person name="Salzberg S.L."/>
            <person name="Devos K.M."/>
            <person name="Dvorak J."/>
        </authorList>
    </citation>
    <scope>NUCLEOTIDE SEQUENCE [LARGE SCALE GENOMIC DNA]</scope>
    <source>
        <strain evidence="3">cv. AL8/78</strain>
    </source>
</reference>
<dbReference type="Gramene" id="AET5Gv20629600.21">
    <property type="protein sequence ID" value="AET5Gv20629600.21"/>
    <property type="gene ID" value="AET5Gv20629600"/>
</dbReference>
<reference evidence="3" key="4">
    <citation type="submission" date="2019-03" db="UniProtKB">
        <authorList>
            <consortium name="EnsemblPlants"/>
        </authorList>
    </citation>
    <scope>IDENTIFICATION</scope>
</reference>
<dbReference type="Proteomes" id="UP000015105">
    <property type="component" value="Chromosome 5D"/>
</dbReference>
<feature type="transmembrane region" description="Helical" evidence="2">
    <location>
        <begin position="120"/>
        <end position="140"/>
    </location>
</feature>
<evidence type="ECO:0000313" key="3">
    <source>
        <dbReference type="EnsemblPlants" id="AET5Gv20629600.21"/>
    </source>
</evidence>
<name>A0A453L4Q5_AEGTS</name>
<feature type="compositionally biased region" description="Basic and acidic residues" evidence="1">
    <location>
        <begin position="52"/>
        <end position="68"/>
    </location>
</feature>
<reference evidence="4" key="2">
    <citation type="journal article" date="2017" name="Nat. Plants">
        <title>The Aegilops tauschii genome reveals multiple impacts of transposons.</title>
        <authorList>
            <person name="Zhao G."/>
            <person name="Zou C."/>
            <person name="Li K."/>
            <person name="Wang K."/>
            <person name="Li T."/>
            <person name="Gao L."/>
            <person name="Zhang X."/>
            <person name="Wang H."/>
            <person name="Yang Z."/>
            <person name="Liu X."/>
            <person name="Jiang W."/>
            <person name="Mao L."/>
            <person name="Kong X."/>
            <person name="Jiao Y."/>
            <person name="Jia J."/>
        </authorList>
    </citation>
    <scope>NUCLEOTIDE SEQUENCE [LARGE SCALE GENOMIC DNA]</scope>
    <source>
        <strain evidence="4">cv. AL8/78</strain>
    </source>
</reference>
<evidence type="ECO:0000313" key="4">
    <source>
        <dbReference type="Proteomes" id="UP000015105"/>
    </source>
</evidence>
<dbReference type="AlphaFoldDB" id="A0A453L4Q5"/>
<protein>
    <submittedName>
        <fullName evidence="3">Uncharacterized protein</fullName>
    </submittedName>
</protein>
<keyword evidence="2" id="KW-0472">Membrane</keyword>
<feature type="region of interest" description="Disordered" evidence="1">
    <location>
        <begin position="22"/>
        <end position="68"/>
    </location>
</feature>
<keyword evidence="2" id="KW-1133">Transmembrane helix</keyword>
<accession>A0A453L4Q5</accession>
<keyword evidence="4" id="KW-1185">Reference proteome</keyword>
<evidence type="ECO:0000256" key="1">
    <source>
        <dbReference type="SAM" id="MobiDB-lite"/>
    </source>
</evidence>
<keyword evidence="2" id="KW-0812">Transmembrane</keyword>
<proteinExistence type="predicted"/>
<organism evidence="3 4">
    <name type="scientific">Aegilops tauschii subsp. strangulata</name>
    <name type="common">Goatgrass</name>
    <dbReference type="NCBI Taxonomy" id="200361"/>
    <lineage>
        <taxon>Eukaryota</taxon>
        <taxon>Viridiplantae</taxon>
        <taxon>Streptophyta</taxon>
        <taxon>Embryophyta</taxon>
        <taxon>Tracheophyta</taxon>
        <taxon>Spermatophyta</taxon>
        <taxon>Magnoliopsida</taxon>
        <taxon>Liliopsida</taxon>
        <taxon>Poales</taxon>
        <taxon>Poaceae</taxon>
        <taxon>BOP clade</taxon>
        <taxon>Pooideae</taxon>
        <taxon>Triticodae</taxon>
        <taxon>Triticeae</taxon>
        <taxon>Triticinae</taxon>
        <taxon>Aegilops</taxon>
    </lineage>
</organism>
<reference evidence="3" key="5">
    <citation type="journal article" date="2021" name="G3 (Bethesda)">
        <title>Aegilops tauschii genome assembly Aet v5.0 features greater sequence contiguity and improved annotation.</title>
        <authorList>
            <person name="Wang L."/>
            <person name="Zhu T."/>
            <person name="Rodriguez J.C."/>
            <person name="Deal K.R."/>
            <person name="Dubcovsky J."/>
            <person name="McGuire P.E."/>
            <person name="Lux T."/>
            <person name="Spannagl M."/>
            <person name="Mayer K.F.X."/>
            <person name="Baldrich P."/>
            <person name="Meyers B.C."/>
            <person name="Huo N."/>
            <person name="Gu Y.Q."/>
            <person name="Zhou H."/>
            <person name="Devos K.M."/>
            <person name="Bennetzen J.L."/>
            <person name="Unver T."/>
            <person name="Budak H."/>
            <person name="Gulick P.J."/>
            <person name="Galiba G."/>
            <person name="Kalapos B."/>
            <person name="Nelson D.R."/>
            <person name="Li P."/>
            <person name="You F.M."/>
            <person name="Luo M.C."/>
            <person name="Dvorak J."/>
        </authorList>
    </citation>
    <scope>NUCLEOTIDE SEQUENCE [LARGE SCALE GENOMIC DNA]</scope>
    <source>
        <strain evidence="3">cv. AL8/78</strain>
    </source>
</reference>